<dbReference type="CDD" id="cd00311">
    <property type="entry name" value="TIM"/>
    <property type="match status" value="1"/>
</dbReference>
<evidence type="ECO:0000256" key="3">
    <source>
        <dbReference type="ARBA" id="ARBA00004939"/>
    </source>
</evidence>
<evidence type="ECO:0000256" key="8">
    <source>
        <dbReference type="ARBA" id="ARBA00022432"/>
    </source>
</evidence>
<dbReference type="InterPro" id="IPR035990">
    <property type="entry name" value="TIM_sf"/>
</dbReference>
<comment type="pathway">
    <text evidence="13 14">Carbohydrate degradation; glycolysis; D-glyceraldehyde 3-phosphate from glycerone phosphate: step 1/1.</text>
</comment>
<dbReference type="GO" id="GO:0046166">
    <property type="term" value="P:glyceraldehyde-3-phosphate biosynthetic process"/>
    <property type="evidence" value="ECO:0007669"/>
    <property type="project" value="TreeGrafter"/>
</dbReference>
<comment type="function">
    <text evidence="12 13">Involved in the gluconeogenesis. Catalyzes stereospecifically the conversion of dihydroxyacetone phosphate (DHAP) to D-glyceraldehyde-3-phosphate (G3P).</text>
</comment>
<comment type="pathway">
    <text evidence="2 13 14">Carbohydrate biosynthesis; gluconeogenesis.</text>
</comment>
<evidence type="ECO:0000256" key="13">
    <source>
        <dbReference type="HAMAP-Rule" id="MF_00147"/>
    </source>
</evidence>
<feature type="active site" description="Electrophile" evidence="13">
    <location>
        <position position="92"/>
    </location>
</feature>
<feature type="binding site" evidence="13">
    <location>
        <position position="209"/>
    </location>
    <ligand>
        <name>substrate</name>
    </ligand>
</feature>
<keyword evidence="10 13" id="KW-0324">Glycolysis</keyword>
<organism evidence="15 16">
    <name type="scientific">Marinomonas fungiae</name>
    <dbReference type="NCBI Taxonomy" id="1137284"/>
    <lineage>
        <taxon>Bacteria</taxon>
        <taxon>Pseudomonadati</taxon>
        <taxon>Pseudomonadota</taxon>
        <taxon>Gammaproteobacteria</taxon>
        <taxon>Oceanospirillales</taxon>
        <taxon>Oceanospirillaceae</taxon>
        <taxon>Marinomonas</taxon>
    </lineage>
</organism>
<evidence type="ECO:0000256" key="6">
    <source>
        <dbReference type="ARBA" id="ARBA00011940"/>
    </source>
</evidence>
<evidence type="ECO:0000256" key="2">
    <source>
        <dbReference type="ARBA" id="ARBA00004742"/>
    </source>
</evidence>
<keyword evidence="11 13" id="KW-0413">Isomerase</keyword>
<comment type="subunit">
    <text evidence="5 13 14">Homodimer.</text>
</comment>
<dbReference type="PANTHER" id="PTHR21139">
    <property type="entry name" value="TRIOSEPHOSPHATE ISOMERASE"/>
    <property type="match status" value="1"/>
</dbReference>
<evidence type="ECO:0000313" key="16">
    <source>
        <dbReference type="Proteomes" id="UP000182769"/>
    </source>
</evidence>
<evidence type="ECO:0000256" key="11">
    <source>
        <dbReference type="ARBA" id="ARBA00023235"/>
    </source>
</evidence>
<feature type="binding site" evidence="13">
    <location>
        <begin position="230"/>
        <end position="231"/>
    </location>
    <ligand>
        <name>substrate</name>
    </ligand>
</feature>
<dbReference type="EMBL" id="CYHG01000009">
    <property type="protein sequence ID" value="CUB05190.1"/>
    <property type="molecule type" value="Genomic_DNA"/>
</dbReference>
<dbReference type="EC" id="5.3.1.1" evidence="6 13"/>
<evidence type="ECO:0000256" key="9">
    <source>
        <dbReference type="ARBA" id="ARBA00022490"/>
    </source>
</evidence>
<keyword evidence="8 13" id="KW-0312">Gluconeogenesis</keyword>
<dbReference type="HAMAP" id="MF_00147_B">
    <property type="entry name" value="TIM_B"/>
    <property type="match status" value="1"/>
</dbReference>
<comment type="pathway">
    <text evidence="3">Carbohydrate metabolism; erythritol degradation.</text>
</comment>
<dbReference type="GO" id="GO:0019563">
    <property type="term" value="P:glycerol catabolic process"/>
    <property type="evidence" value="ECO:0007669"/>
    <property type="project" value="TreeGrafter"/>
</dbReference>
<dbReference type="PROSITE" id="PS51440">
    <property type="entry name" value="TIM_2"/>
    <property type="match status" value="1"/>
</dbReference>
<dbReference type="FunFam" id="3.20.20.70:FF:000020">
    <property type="entry name" value="Triosephosphate isomerase"/>
    <property type="match status" value="1"/>
</dbReference>
<feature type="active site" description="Proton acceptor" evidence="13">
    <location>
        <position position="164"/>
    </location>
</feature>
<dbReference type="STRING" id="1137284.GCA_001418205_02820"/>
<evidence type="ECO:0000256" key="10">
    <source>
        <dbReference type="ARBA" id="ARBA00023152"/>
    </source>
</evidence>
<proteinExistence type="inferred from homology"/>
<name>A0A0K6IPZ5_9GAMM</name>
<evidence type="ECO:0000313" key="15">
    <source>
        <dbReference type="EMBL" id="CUB05190.1"/>
    </source>
</evidence>
<accession>A0A0K6IPZ5</accession>
<keyword evidence="16" id="KW-1185">Reference proteome</keyword>
<dbReference type="InterPro" id="IPR000652">
    <property type="entry name" value="Triosephosphate_isomerase"/>
</dbReference>
<dbReference type="NCBIfam" id="TIGR00419">
    <property type="entry name" value="tim"/>
    <property type="match status" value="1"/>
</dbReference>
<dbReference type="Pfam" id="PF00121">
    <property type="entry name" value="TIM"/>
    <property type="match status" value="1"/>
</dbReference>
<dbReference type="InterPro" id="IPR013785">
    <property type="entry name" value="Aldolase_TIM"/>
</dbReference>
<dbReference type="OrthoDB" id="9809429at2"/>
<dbReference type="GO" id="GO:0004807">
    <property type="term" value="F:triose-phosphate isomerase activity"/>
    <property type="evidence" value="ECO:0007669"/>
    <property type="project" value="UniProtKB-UniRule"/>
</dbReference>
<gene>
    <name evidence="13" type="primary">tpiA</name>
    <name evidence="15" type="ORF">Ga0061065_109115</name>
</gene>
<dbReference type="PANTHER" id="PTHR21139:SF42">
    <property type="entry name" value="TRIOSEPHOSPHATE ISOMERASE"/>
    <property type="match status" value="1"/>
</dbReference>
<comment type="similarity">
    <text evidence="4 13 14">Belongs to the triosephosphate isomerase family.</text>
</comment>
<evidence type="ECO:0000256" key="4">
    <source>
        <dbReference type="ARBA" id="ARBA00007422"/>
    </source>
</evidence>
<evidence type="ECO:0000256" key="14">
    <source>
        <dbReference type="RuleBase" id="RU363013"/>
    </source>
</evidence>
<dbReference type="GO" id="GO:0006096">
    <property type="term" value="P:glycolytic process"/>
    <property type="evidence" value="ECO:0007669"/>
    <property type="project" value="UniProtKB-UniRule"/>
</dbReference>
<evidence type="ECO:0000256" key="5">
    <source>
        <dbReference type="ARBA" id="ARBA00011738"/>
    </source>
</evidence>
<comment type="subcellular location">
    <subcellularLocation>
        <location evidence="13 14">Cytoplasm</location>
    </subcellularLocation>
</comment>
<dbReference type="UniPathway" id="UPA00138"/>
<keyword evidence="9 13" id="KW-0963">Cytoplasm</keyword>
<dbReference type="InterPro" id="IPR022896">
    <property type="entry name" value="TrioseP_Isoase_bac/euk"/>
</dbReference>
<evidence type="ECO:0000256" key="12">
    <source>
        <dbReference type="ARBA" id="ARBA00055680"/>
    </source>
</evidence>
<protein>
    <recommendedName>
        <fullName evidence="7 13">Triosephosphate isomerase</fullName>
        <shortName evidence="13">TIM</shortName>
        <shortName evidence="13">TPI</shortName>
        <ecNumber evidence="6 13">5.3.1.1</ecNumber>
    </recommendedName>
    <alternativeName>
        <fullName evidence="13">Triose-phosphate isomerase</fullName>
    </alternativeName>
</protein>
<dbReference type="PROSITE" id="PS00171">
    <property type="entry name" value="TIM_1"/>
    <property type="match status" value="1"/>
</dbReference>
<feature type="binding site" evidence="13">
    <location>
        <position position="170"/>
    </location>
    <ligand>
        <name>substrate</name>
    </ligand>
</feature>
<dbReference type="Proteomes" id="UP000182769">
    <property type="component" value="Unassembled WGS sequence"/>
</dbReference>
<evidence type="ECO:0000256" key="1">
    <source>
        <dbReference type="ARBA" id="ARBA00000474"/>
    </source>
</evidence>
<dbReference type="AlphaFoldDB" id="A0A0K6IPZ5"/>
<dbReference type="GO" id="GO:0006094">
    <property type="term" value="P:gluconeogenesis"/>
    <property type="evidence" value="ECO:0007669"/>
    <property type="project" value="UniProtKB-UniRule"/>
</dbReference>
<dbReference type="InterPro" id="IPR020861">
    <property type="entry name" value="Triosephosphate_isomerase_AS"/>
</dbReference>
<dbReference type="Gene3D" id="3.20.20.70">
    <property type="entry name" value="Aldolase class I"/>
    <property type="match status" value="1"/>
</dbReference>
<dbReference type="RefSeq" id="WP_055463878.1">
    <property type="nucleotide sequence ID" value="NZ_CYHG01000009.1"/>
</dbReference>
<feature type="binding site" evidence="13">
    <location>
        <begin position="10"/>
        <end position="12"/>
    </location>
    <ligand>
        <name>substrate</name>
    </ligand>
</feature>
<sequence>MTRRKIVAGNWKMNGSSESVVELVKGLKACDTVDVVVAPTFVYLPLVAQQLVDSPIKLAAQNVSEYTSGAYTGEVSLSMLQDFSVSHVILGHSERRALFAETDAQVAKKVAATIAAGLTPILCVGETLEQREAGTTLIVCNAQVDAVLNEIGVELFEKVVIAYEPVWAIGTGKSATSEQAQEVHKGIRDNIASQSVEIAEKIAILYGGSVKASNSAELFAQADIDGALVGGASLDAKEFNSIIESAK</sequence>
<dbReference type="GO" id="GO:0005829">
    <property type="term" value="C:cytosol"/>
    <property type="evidence" value="ECO:0007669"/>
    <property type="project" value="TreeGrafter"/>
</dbReference>
<comment type="catalytic activity">
    <reaction evidence="1 13 14">
        <text>D-glyceraldehyde 3-phosphate = dihydroxyacetone phosphate</text>
        <dbReference type="Rhea" id="RHEA:18585"/>
        <dbReference type="ChEBI" id="CHEBI:57642"/>
        <dbReference type="ChEBI" id="CHEBI:59776"/>
        <dbReference type="EC" id="5.3.1.1"/>
    </reaction>
</comment>
<dbReference type="SUPFAM" id="SSF51351">
    <property type="entry name" value="Triosephosphate isomerase (TIM)"/>
    <property type="match status" value="1"/>
</dbReference>
<reference evidence="16" key="1">
    <citation type="submission" date="2015-08" db="EMBL/GenBank/DDBJ databases">
        <authorList>
            <person name="Varghese N."/>
        </authorList>
    </citation>
    <scope>NUCLEOTIDE SEQUENCE [LARGE SCALE GENOMIC DNA]</scope>
    <source>
        <strain evidence="16">JCM 18476</strain>
    </source>
</reference>
<evidence type="ECO:0000256" key="7">
    <source>
        <dbReference type="ARBA" id="ARBA00019397"/>
    </source>
</evidence>
<dbReference type="UniPathway" id="UPA00109">
    <property type="reaction ID" value="UER00189"/>
</dbReference>